<proteinExistence type="predicted"/>
<accession>A0AAV1E1S8</accession>
<dbReference type="EMBL" id="OX459124">
    <property type="protein sequence ID" value="CAI9113417.1"/>
    <property type="molecule type" value="Genomic_DNA"/>
</dbReference>
<evidence type="ECO:0000313" key="2">
    <source>
        <dbReference type="Proteomes" id="UP001161247"/>
    </source>
</evidence>
<sequence length="172" mass="19930">MLNVVLEWTFWQSSQSSFNLSLEFFDSGQKVSFHEWLNDWIIAAPDDDQLQISFYLILAIWLTRNKVVWENQLKDPYQVQKWAMEELRYFCSITTRCTGSSKDKDQALSLYNIRSPQQLPDTAAIIRIDGAYIEKRRLGAAEWEVSSASRELIVSNATRMQAFSAPQHQGSQ</sequence>
<dbReference type="Proteomes" id="UP001161247">
    <property type="component" value="Chromosome 7"/>
</dbReference>
<dbReference type="AlphaFoldDB" id="A0AAV1E1S8"/>
<gene>
    <name evidence="1" type="ORF">OLC1_LOCUS20440</name>
</gene>
<protein>
    <submittedName>
        <fullName evidence="1">OLC1v1014014C1</fullName>
    </submittedName>
</protein>
<organism evidence="1 2">
    <name type="scientific">Oldenlandia corymbosa var. corymbosa</name>
    <dbReference type="NCBI Taxonomy" id="529605"/>
    <lineage>
        <taxon>Eukaryota</taxon>
        <taxon>Viridiplantae</taxon>
        <taxon>Streptophyta</taxon>
        <taxon>Embryophyta</taxon>
        <taxon>Tracheophyta</taxon>
        <taxon>Spermatophyta</taxon>
        <taxon>Magnoliopsida</taxon>
        <taxon>eudicotyledons</taxon>
        <taxon>Gunneridae</taxon>
        <taxon>Pentapetalae</taxon>
        <taxon>asterids</taxon>
        <taxon>lamiids</taxon>
        <taxon>Gentianales</taxon>
        <taxon>Rubiaceae</taxon>
        <taxon>Rubioideae</taxon>
        <taxon>Spermacoceae</taxon>
        <taxon>Hedyotis-Oldenlandia complex</taxon>
        <taxon>Oldenlandia</taxon>
    </lineage>
</organism>
<name>A0AAV1E1S8_OLDCO</name>
<reference evidence="1" key="1">
    <citation type="submission" date="2023-03" db="EMBL/GenBank/DDBJ databases">
        <authorList>
            <person name="Julca I."/>
        </authorList>
    </citation>
    <scope>NUCLEOTIDE SEQUENCE</scope>
</reference>
<evidence type="ECO:0000313" key="1">
    <source>
        <dbReference type="EMBL" id="CAI9113417.1"/>
    </source>
</evidence>
<keyword evidence="2" id="KW-1185">Reference proteome</keyword>